<accession>A0AAE7BDQ0</accession>
<organism evidence="5 6">
    <name type="scientific">Arcobacter defluvii</name>
    <dbReference type="NCBI Taxonomy" id="873191"/>
    <lineage>
        <taxon>Bacteria</taxon>
        <taxon>Pseudomonadati</taxon>
        <taxon>Campylobacterota</taxon>
        <taxon>Epsilonproteobacteria</taxon>
        <taxon>Campylobacterales</taxon>
        <taxon>Arcobacteraceae</taxon>
        <taxon>Arcobacter</taxon>
    </lineage>
</organism>
<keyword evidence="3" id="KW-0732">Signal</keyword>
<dbReference type="InterPro" id="IPR028082">
    <property type="entry name" value="Peripla_BP_I"/>
</dbReference>
<dbReference type="EMBL" id="CP053835">
    <property type="protein sequence ID" value="QKF77426.1"/>
    <property type="molecule type" value="Genomic_DNA"/>
</dbReference>
<gene>
    <name evidence="5" type="ORF">ADFLV_1397</name>
</gene>
<dbReference type="InterPro" id="IPR025997">
    <property type="entry name" value="SBP_2_dom"/>
</dbReference>
<evidence type="ECO:0000256" key="2">
    <source>
        <dbReference type="ARBA" id="ARBA00007639"/>
    </source>
</evidence>
<comment type="subcellular location">
    <subcellularLocation>
        <location evidence="1">Cell envelope</location>
    </subcellularLocation>
</comment>
<evidence type="ECO:0000256" key="1">
    <source>
        <dbReference type="ARBA" id="ARBA00004196"/>
    </source>
</evidence>
<feature type="domain" description="Periplasmic binding protein" evidence="4">
    <location>
        <begin position="28"/>
        <end position="286"/>
    </location>
</feature>
<evidence type="ECO:0000259" key="4">
    <source>
        <dbReference type="Pfam" id="PF13407"/>
    </source>
</evidence>
<dbReference type="GO" id="GO:0030246">
    <property type="term" value="F:carbohydrate binding"/>
    <property type="evidence" value="ECO:0007669"/>
    <property type="project" value="UniProtKB-ARBA"/>
</dbReference>
<evidence type="ECO:0000313" key="6">
    <source>
        <dbReference type="Proteomes" id="UP000503313"/>
    </source>
</evidence>
<dbReference type="SUPFAM" id="SSF53822">
    <property type="entry name" value="Periplasmic binding protein-like I"/>
    <property type="match status" value="1"/>
</dbReference>
<dbReference type="PANTHER" id="PTHR46847:SF1">
    <property type="entry name" value="D-ALLOSE-BINDING PERIPLASMIC PROTEIN-RELATED"/>
    <property type="match status" value="1"/>
</dbReference>
<comment type="similarity">
    <text evidence="2">Belongs to the bacterial solute-binding protein 2 family.</text>
</comment>
<reference evidence="5 6" key="1">
    <citation type="submission" date="2020-05" db="EMBL/GenBank/DDBJ databases">
        <title>Complete genome sequencing of Campylobacter and Arcobacter type strains.</title>
        <authorList>
            <person name="Miller W.G."/>
            <person name="Yee E."/>
        </authorList>
    </citation>
    <scope>NUCLEOTIDE SEQUENCE [LARGE SCALE GENOMIC DNA]</scope>
    <source>
        <strain evidence="5 6">LMG 25694</strain>
    </source>
</reference>
<dbReference type="GO" id="GO:0030313">
    <property type="term" value="C:cell envelope"/>
    <property type="evidence" value="ECO:0007669"/>
    <property type="project" value="UniProtKB-SubCell"/>
</dbReference>
<sequence length="319" mass="35619">MSTIISKIIILLFCIISFLHSAEQNKKIAYIVSDLEIPFWQIMAKGIKAKASKLGYDIEIYSSNNLKKIELENLVKAISSRVDGLILSPINSSTAVTLLELAKNANIPVVISDIGTNSGEYVSFISSDNKKGAYELGKILTKKMTELSWNKEGTVGIISIPQKRTNGKDRTLGFIKALNESDIKSAGLYQQVNFSYKETYDYSLKLIEEKPKLRAIWLQGSDKYKATLEAIKDSKKEGQILLICFDVEPEFLDLIKKGILVGSAMQQPYLMGQKAVSSLDDFFNNKKVEKEQKLPILAISKDNLQENLPTIKLNVLGIE</sequence>
<dbReference type="RefSeq" id="WP_129011524.1">
    <property type="nucleotide sequence ID" value="NZ_CP053835.1"/>
</dbReference>
<evidence type="ECO:0000256" key="3">
    <source>
        <dbReference type="ARBA" id="ARBA00022729"/>
    </source>
</evidence>
<dbReference type="Gene3D" id="3.40.50.2300">
    <property type="match status" value="2"/>
</dbReference>
<name>A0AAE7BDQ0_9BACT</name>
<dbReference type="Pfam" id="PF13407">
    <property type="entry name" value="Peripla_BP_4"/>
    <property type="match status" value="1"/>
</dbReference>
<proteinExistence type="inferred from homology"/>
<dbReference type="AlphaFoldDB" id="A0AAE7BDQ0"/>
<keyword evidence="6" id="KW-1185">Reference proteome</keyword>
<protein>
    <submittedName>
        <fullName evidence="5">ABC transporter, periplasmic substrate-binding protein</fullName>
    </submittedName>
</protein>
<dbReference type="KEGG" id="adz:ADFLV_1397"/>
<dbReference type="PANTHER" id="PTHR46847">
    <property type="entry name" value="D-ALLOSE-BINDING PERIPLASMIC PROTEIN-RELATED"/>
    <property type="match status" value="1"/>
</dbReference>
<dbReference type="Proteomes" id="UP000503313">
    <property type="component" value="Chromosome"/>
</dbReference>
<evidence type="ECO:0000313" key="5">
    <source>
        <dbReference type="EMBL" id="QKF77426.1"/>
    </source>
</evidence>